<evidence type="ECO:0000313" key="2">
    <source>
        <dbReference type="EMBL" id="CAI9173868.1"/>
    </source>
</evidence>
<feature type="compositionally biased region" description="Polar residues" evidence="1">
    <location>
        <begin position="96"/>
        <end position="107"/>
    </location>
</feature>
<evidence type="ECO:0000256" key="1">
    <source>
        <dbReference type="SAM" id="MobiDB-lite"/>
    </source>
</evidence>
<feature type="region of interest" description="Disordered" evidence="1">
    <location>
        <begin position="81"/>
        <end position="107"/>
    </location>
</feature>
<dbReference type="EMBL" id="OX460345">
    <property type="protein sequence ID" value="CAI9173868.1"/>
    <property type="molecule type" value="Genomic_DNA"/>
</dbReference>
<feature type="compositionally biased region" description="Basic and acidic residues" evidence="1">
    <location>
        <begin position="86"/>
        <end position="95"/>
    </location>
</feature>
<gene>
    <name evidence="2" type="ORF">MRATA1EN1_LOCUS22830</name>
</gene>
<sequence length="107" mass="10674">MGLSEDGSLGGWGWVLVDAAVGLDRTAVSASPLVPPGLDGTRPSAPEPGSPPSLSLCLAFDATQVVLGSAGGQHGARLGALPCGDHSLEEAEQRTSSKMPSSSLQPP</sequence>
<keyword evidence="3" id="KW-1185">Reference proteome</keyword>
<feature type="region of interest" description="Disordered" evidence="1">
    <location>
        <begin position="29"/>
        <end position="53"/>
    </location>
</feature>
<dbReference type="Proteomes" id="UP001176941">
    <property type="component" value="Chromosome 34"/>
</dbReference>
<evidence type="ECO:0000313" key="3">
    <source>
        <dbReference type="Proteomes" id="UP001176941"/>
    </source>
</evidence>
<accession>A0ABN8ZMM3</accession>
<protein>
    <submittedName>
        <fullName evidence="2">Uncharacterized protein</fullName>
    </submittedName>
</protein>
<proteinExistence type="predicted"/>
<name>A0ABN8ZMM3_RANTA</name>
<organism evidence="2 3">
    <name type="scientific">Rangifer tarandus platyrhynchus</name>
    <name type="common">Svalbard reindeer</name>
    <dbReference type="NCBI Taxonomy" id="3082113"/>
    <lineage>
        <taxon>Eukaryota</taxon>
        <taxon>Metazoa</taxon>
        <taxon>Chordata</taxon>
        <taxon>Craniata</taxon>
        <taxon>Vertebrata</taxon>
        <taxon>Euteleostomi</taxon>
        <taxon>Mammalia</taxon>
        <taxon>Eutheria</taxon>
        <taxon>Laurasiatheria</taxon>
        <taxon>Artiodactyla</taxon>
        <taxon>Ruminantia</taxon>
        <taxon>Pecora</taxon>
        <taxon>Cervidae</taxon>
        <taxon>Odocoileinae</taxon>
        <taxon>Rangifer</taxon>
    </lineage>
</organism>
<reference evidence="2" key="1">
    <citation type="submission" date="2023-04" db="EMBL/GenBank/DDBJ databases">
        <authorList>
            <consortium name="ELIXIR-Norway"/>
        </authorList>
    </citation>
    <scope>NUCLEOTIDE SEQUENCE [LARGE SCALE GENOMIC DNA]</scope>
</reference>